<sequence length="89" mass="9810">MTAAISYESVSSIVETDAHAELRVSGKPNAKYVQVTESDGTIRLIPLSLLHESERAILENPGLYNQLRRGLTEFAEGQSVSSDWLFADE</sequence>
<evidence type="ECO:0008006" key="3">
    <source>
        <dbReference type="Google" id="ProtNLM"/>
    </source>
</evidence>
<dbReference type="EMBL" id="FSQE01000004">
    <property type="protein sequence ID" value="SIM96356.1"/>
    <property type="molecule type" value="Genomic_DNA"/>
</dbReference>
<comment type="caution">
    <text evidence="1">The sequence shown here is derived from an EMBL/GenBank/DDBJ whole genome shotgun (WGS) entry which is preliminary data.</text>
</comment>
<dbReference type="RefSeq" id="WP_050886715.1">
    <property type="nucleotide sequence ID" value="NZ_CP063324.1"/>
</dbReference>
<accession>A0AB74FDM0</accession>
<protein>
    <recommendedName>
        <fullName evidence="3">Antitoxin</fullName>
    </recommendedName>
</protein>
<proteinExistence type="predicted"/>
<gene>
    <name evidence="1" type="ORF">SAMEA2152244_02799</name>
</gene>
<evidence type="ECO:0000313" key="2">
    <source>
        <dbReference type="Proteomes" id="UP000184831"/>
    </source>
</evidence>
<reference evidence="1 2" key="1">
    <citation type="submission" date="2016-11" db="EMBL/GenBank/DDBJ databases">
        <authorList>
            <consortium name="Pathogen Informatics"/>
        </authorList>
    </citation>
    <scope>NUCLEOTIDE SEQUENCE [LARGE SCALE GENOMIC DNA]</scope>
    <source>
        <strain evidence="1 2">696</strain>
    </source>
</reference>
<organism evidence="1 2">
    <name type="scientific">Mycobacteroides abscessus subsp. abscessus</name>
    <dbReference type="NCBI Taxonomy" id="1185650"/>
    <lineage>
        <taxon>Bacteria</taxon>
        <taxon>Bacillati</taxon>
        <taxon>Actinomycetota</taxon>
        <taxon>Actinomycetes</taxon>
        <taxon>Mycobacteriales</taxon>
        <taxon>Mycobacteriaceae</taxon>
        <taxon>Mycobacteroides</taxon>
        <taxon>Mycobacteroides abscessus</taxon>
    </lineage>
</organism>
<dbReference type="Proteomes" id="UP000184831">
    <property type="component" value="Unassembled WGS sequence"/>
</dbReference>
<name>A0AB74FDM0_9MYCO</name>
<evidence type="ECO:0000313" key="1">
    <source>
        <dbReference type="EMBL" id="SIM96356.1"/>
    </source>
</evidence>
<dbReference type="AlphaFoldDB" id="A0AB74FDM0"/>